<dbReference type="RefSeq" id="WP_369723073.1">
    <property type="nucleotide sequence ID" value="NZ_CP165734.1"/>
</dbReference>
<sequence>MRLRTQTNKLVTQYAVNACALEKVRETEQFSLLTGASFAPIECRTISFMGYQTIGLTVVCEMDSTKVLVDHDWALFQELVRQWHSQRGTTSSPLDMAMCPAYQQMLAMGERAVPLILKQLELESDDPDHWFWALNFLTGEDPVQDEDRGNMRKMSAAWLRWGRNNLLVI</sequence>
<proteinExistence type="predicted"/>
<evidence type="ECO:0000313" key="1">
    <source>
        <dbReference type="EMBL" id="XDV58510.1"/>
    </source>
</evidence>
<gene>
    <name evidence="1" type="ORF">AB8Z38_03030</name>
</gene>
<dbReference type="EMBL" id="CP165734">
    <property type="protein sequence ID" value="XDV58510.1"/>
    <property type="molecule type" value="Genomic_DNA"/>
</dbReference>
<reference evidence="1" key="1">
    <citation type="submission" date="2024-08" db="EMBL/GenBank/DDBJ databases">
        <authorList>
            <person name="Chaddad Z."/>
            <person name="Lamrabet M."/>
            <person name="Bouhnik O."/>
            <person name="Alami S."/>
            <person name="Wipf D."/>
            <person name="Courty P.E."/>
            <person name="Missbah El Idrissi M."/>
        </authorList>
    </citation>
    <scope>NUCLEOTIDE SEQUENCE</scope>
    <source>
        <strain evidence="1">LLZ17</strain>
    </source>
</reference>
<protein>
    <submittedName>
        <fullName evidence="1">Uncharacterized protein</fullName>
    </submittedName>
</protein>
<organism evidence="1">
    <name type="scientific">Bradyrhizobium sp. LLZ17</name>
    <dbReference type="NCBI Taxonomy" id="3239388"/>
    <lineage>
        <taxon>Bacteria</taxon>
        <taxon>Pseudomonadati</taxon>
        <taxon>Pseudomonadota</taxon>
        <taxon>Alphaproteobacteria</taxon>
        <taxon>Hyphomicrobiales</taxon>
        <taxon>Nitrobacteraceae</taxon>
        <taxon>Bradyrhizobium</taxon>
    </lineage>
</organism>
<accession>A0AB39XMW2</accession>
<dbReference type="AlphaFoldDB" id="A0AB39XMW2"/>
<name>A0AB39XMW2_9BRAD</name>